<proteinExistence type="predicted"/>
<protein>
    <submittedName>
        <fullName evidence="2">Uncharacterized protein</fullName>
    </submittedName>
</protein>
<reference evidence="2" key="1">
    <citation type="submission" date="2016-11" db="EMBL/GenBank/DDBJ databases">
        <title>The genome sequence of Colletotrichum cuscutae.</title>
        <authorList>
            <person name="Baroncelli R."/>
        </authorList>
    </citation>
    <scope>NUCLEOTIDE SEQUENCE</scope>
    <source>
        <strain evidence="2">IMI 304802</strain>
    </source>
</reference>
<evidence type="ECO:0000313" key="3">
    <source>
        <dbReference type="Proteomes" id="UP001239213"/>
    </source>
</evidence>
<keyword evidence="3" id="KW-1185">Reference proteome</keyword>
<comment type="caution">
    <text evidence="2">The sequence shown here is derived from an EMBL/GenBank/DDBJ whole genome shotgun (WGS) entry which is preliminary data.</text>
</comment>
<dbReference type="EMBL" id="MPDP01000096">
    <property type="protein sequence ID" value="KAK1481829.1"/>
    <property type="molecule type" value="Genomic_DNA"/>
</dbReference>
<name>A0AAI9VFP8_9PEZI</name>
<feature type="region of interest" description="Disordered" evidence="1">
    <location>
        <begin position="15"/>
        <end position="36"/>
    </location>
</feature>
<accession>A0AAI9VFP8</accession>
<feature type="non-terminal residue" evidence="2">
    <location>
        <position position="1"/>
    </location>
</feature>
<gene>
    <name evidence="2" type="ORF">CCUS01_15935</name>
</gene>
<dbReference type="AlphaFoldDB" id="A0AAI9VFP8"/>
<evidence type="ECO:0000256" key="1">
    <source>
        <dbReference type="SAM" id="MobiDB-lite"/>
    </source>
</evidence>
<sequence>GILLGIRDFSLLPSSISQGRGSPGRDSASYRPSRSLPGRVSPNPWVRSISNIRKISKFGIFQVCNLLLERDPSPNNKKRHPYTGFSCIEQKSRSKFDRAAMSHFESSYSAVVSDRFSNRYISPYCIMSHRQRDQRHTRGGRGQPQRPVAPIFPDGVAEQVQQGIPPSLLLSFSLTLDDYLPQPGQDCHTEPNQVTHSGPSQRGLAAAVLLGRSFTPAENRYLYNRLPMRQPPTARTVLGHFSELPALYLGLAHETRSSLDEIEGRERERGERLVALADALARGYGELVVCLPMQRIEGIIRRNRGEKRVSKFWEKVLEEVELVGCTLHRPIVTGVEYIDRDLPRRE</sequence>
<evidence type="ECO:0000313" key="2">
    <source>
        <dbReference type="EMBL" id="KAK1481829.1"/>
    </source>
</evidence>
<organism evidence="2 3">
    <name type="scientific">Colletotrichum cuscutae</name>
    <dbReference type="NCBI Taxonomy" id="1209917"/>
    <lineage>
        <taxon>Eukaryota</taxon>
        <taxon>Fungi</taxon>
        <taxon>Dikarya</taxon>
        <taxon>Ascomycota</taxon>
        <taxon>Pezizomycotina</taxon>
        <taxon>Sordariomycetes</taxon>
        <taxon>Hypocreomycetidae</taxon>
        <taxon>Glomerellales</taxon>
        <taxon>Glomerellaceae</taxon>
        <taxon>Colletotrichum</taxon>
        <taxon>Colletotrichum acutatum species complex</taxon>
    </lineage>
</organism>
<dbReference type="Proteomes" id="UP001239213">
    <property type="component" value="Unassembled WGS sequence"/>
</dbReference>